<dbReference type="InterPro" id="IPR000834">
    <property type="entry name" value="Peptidase_M14"/>
</dbReference>
<dbReference type="Gene3D" id="3.40.630.10">
    <property type="entry name" value="Zn peptidases"/>
    <property type="match status" value="1"/>
</dbReference>
<comment type="caution">
    <text evidence="3">The sequence shown here is derived from an EMBL/GenBank/DDBJ whole genome shotgun (WGS) entry which is preliminary data.</text>
</comment>
<organism evidence="3 4">
    <name type="scientific">Noviherbaspirillum album</name>
    <dbReference type="NCBI Taxonomy" id="3080276"/>
    <lineage>
        <taxon>Bacteria</taxon>
        <taxon>Pseudomonadati</taxon>
        <taxon>Pseudomonadota</taxon>
        <taxon>Betaproteobacteria</taxon>
        <taxon>Burkholderiales</taxon>
        <taxon>Oxalobacteraceae</taxon>
        <taxon>Noviherbaspirillum</taxon>
    </lineage>
</organism>
<keyword evidence="4" id="KW-1185">Reference proteome</keyword>
<accession>A0ABU6J9U5</accession>
<dbReference type="PROSITE" id="PS00132">
    <property type="entry name" value="CARBOXYPEPT_ZN_1"/>
    <property type="match status" value="1"/>
</dbReference>
<proteinExistence type="inferred from homology"/>
<dbReference type="RefSeq" id="WP_326506655.1">
    <property type="nucleotide sequence ID" value="NZ_JAWIIV010000009.1"/>
</dbReference>
<evidence type="ECO:0000313" key="4">
    <source>
        <dbReference type="Proteomes" id="UP001352263"/>
    </source>
</evidence>
<dbReference type="SUPFAM" id="SSF53187">
    <property type="entry name" value="Zn-dependent exopeptidases"/>
    <property type="match status" value="1"/>
</dbReference>
<evidence type="ECO:0000256" key="1">
    <source>
        <dbReference type="ARBA" id="ARBA00005988"/>
    </source>
</evidence>
<keyword evidence="3" id="KW-0645">Protease</keyword>
<dbReference type="Proteomes" id="UP001352263">
    <property type="component" value="Unassembled WGS sequence"/>
</dbReference>
<gene>
    <name evidence="3" type="ORF">RY831_12325</name>
</gene>
<dbReference type="InterPro" id="IPR057246">
    <property type="entry name" value="CARBOXYPEPT_ZN_1"/>
</dbReference>
<reference evidence="3 4" key="1">
    <citation type="submission" date="2023-10" db="EMBL/GenBank/DDBJ databases">
        <title>Noviherbaspirillum sp. CPCC 100848 genome assembly.</title>
        <authorList>
            <person name="Li X.Y."/>
            <person name="Fang X.M."/>
        </authorList>
    </citation>
    <scope>NUCLEOTIDE SEQUENCE [LARGE SCALE GENOMIC DNA]</scope>
    <source>
        <strain evidence="3 4">CPCC 100848</strain>
    </source>
</reference>
<sequence length="349" mass="39325">MAAKVLQEMEMMERIIERGRGALSVRTVCSVESGGKCLPVYGIAMGANGPDIPVVGFFGGVHGLENIGTQVVLAYLNSLVERLSWDATLHQQLASVRLVFMPLVNPGGMALRTRCNPRGVDLMRNAPVQSEQKVPFLLGGQRLSRHLPWYRGEAVMEAESDALCRFVGDEFSGRRFSIALDCHSGFGLRDRIWFPYACSKTPIPHLPELSALHELFCRSYPHHDYIFEPQSRQYMTHGDLWDHLYLQSQHRDADEVFLPLTLEMGSWRWIRKYPMQLLSKSGFFNPLPAHRLQRVLRRHLVWLEFLTLAARGWQQWLPVGAARSAFAMRANGRWYGGHAGNGGVGEAGA</sequence>
<dbReference type="Pfam" id="PF00246">
    <property type="entry name" value="Peptidase_M14"/>
    <property type="match status" value="1"/>
</dbReference>
<protein>
    <submittedName>
        <fullName evidence="3">M14 family zinc carboxypeptidase</fullName>
    </submittedName>
</protein>
<name>A0ABU6J9U5_9BURK</name>
<keyword evidence="3" id="KW-0121">Carboxypeptidase</keyword>
<evidence type="ECO:0000313" key="3">
    <source>
        <dbReference type="EMBL" id="MEC4719939.1"/>
    </source>
</evidence>
<feature type="domain" description="Peptidase M14" evidence="2">
    <location>
        <begin position="44"/>
        <end position="222"/>
    </location>
</feature>
<keyword evidence="3" id="KW-0378">Hydrolase</keyword>
<comment type="similarity">
    <text evidence="1">Belongs to the peptidase M14 family.</text>
</comment>
<dbReference type="EMBL" id="JAWIIV010000009">
    <property type="protein sequence ID" value="MEC4719939.1"/>
    <property type="molecule type" value="Genomic_DNA"/>
</dbReference>
<evidence type="ECO:0000259" key="2">
    <source>
        <dbReference type="Pfam" id="PF00246"/>
    </source>
</evidence>
<dbReference type="GO" id="GO:0004180">
    <property type="term" value="F:carboxypeptidase activity"/>
    <property type="evidence" value="ECO:0007669"/>
    <property type="project" value="UniProtKB-KW"/>
</dbReference>